<comment type="caution">
    <text evidence="2">The sequence shown here is derived from an EMBL/GenBank/DDBJ whole genome shotgun (WGS) entry which is preliminary data.</text>
</comment>
<reference evidence="2 3" key="1">
    <citation type="journal article" date="2016" name="Nat. Commun.">
        <title>Thousands of microbial genomes shed light on interconnected biogeochemical processes in an aquifer system.</title>
        <authorList>
            <person name="Anantharaman K."/>
            <person name="Brown C.T."/>
            <person name="Hug L.A."/>
            <person name="Sharon I."/>
            <person name="Castelle C.J."/>
            <person name="Probst A.J."/>
            <person name="Thomas B.C."/>
            <person name="Singh A."/>
            <person name="Wilkins M.J."/>
            <person name="Karaoz U."/>
            <person name="Brodie E.L."/>
            <person name="Williams K.H."/>
            <person name="Hubbard S.S."/>
            <person name="Banfield J.F."/>
        </authorList>
    </citation>
    <scope>NUCLEOTIDE SEQUENCE [LARGE SCALE GENOMIC DNA]</scope>
</reference>
<keyword evidence="1" id="KW-1133">Transmembrane helix</keyword>
<accession>A0A1G2LSL3</accession>
<evidence type="ECO:0000256" key="1">
    <source>
        <dbReference type="SAM" id="Phobius"/>
    </source>
</evidence>
<name>A0A1G2LSL3_9BACT</name>
<evidence type="ECO:0008006" key="4">
    <source>
        <dbReference type="Google" id="ProtNLM"/>
    </source>
</evidence>
<feature type="transmembrane region" description="Helical" evidence="1">
    <location>
        <begin position="7"/>
        <end position="26"/>
    </location>
</feature>
<dbReference type="EMBL" id="MHQY01000005">
    <property type="protein sequence ID" value="OHA14635.1"/>
    <property type="molecule type" value="Genomic_DNA"/>
</dbReference>
<organism evidence="2 3">
    <name type="scientific">Candidatus Sungbacteria bacterium RIFCSPLOWO2_12_FULL_41_11</name>
    <dbReference type="NCBI Taxonomy" id="1802286"/>
    <lineage>
        <taxon>Bacteria</taxon>
        <taxon>Candidatus Sungiibacteriota</taxon>
    </lineage>
</organism>
<dbReference type="Proteomes" id="UP000177171">
    <property type="component" value="Unassembled WGS sequence"/>
</dbReference>
<sequence length="152" mass="17425">MKRSKKIFLFFILLIIVIIFGLFLYLNSPFIHWKYANPNREQLSRLKTLELSLDLYRDKKGSYPVVGSDCQEVSILKQYLIPEFLGERDAVYGYPANYANPPRYFYANSPDGRQFVLKTLLTKDSSALKNDLDGTILGCNCDDPNYCTSGSN</sequence>
<keyword evidence="1" id="KW-0812">Transmembrane</keyword>
<evidence type="ECO:0000313" key="3">
    <source>
        <dbReference type="Proteomes" id="UP000177171"/>
    </source>
</evidence>
<gene>
    <name evidence="2" type="ORF">A3G49_05635</name>
</gene>
<protein>
    <recommendedName>
        <fullName evidence="4">Type II secretion system protein GspG C-terminal domain-containing protein</fullName>
    </recommendedName>
</protein>
<keyword evidence="1" id="KW-0472">Membrane</keyword>
<dbReference type="AlphaFoldDB" id="A0A1G2LSL3"/>
<evidence type="ECO:0000313" key="2">
    <source>
        <dbReference type="EMBL" id="OHA14635.1"/>
    </source>
</evidence>
<proteinExistence type="predicted"/>